<reference evidence="1 2" key="1">
    <citation type="journal article" date="2017" name="Int. J. Syst. Evol. Microbiol.">
        <title>Ramlibacter alkalitolerans sp. nov., alkali-tolerant bacterium isolated from soil of ginseng.</title>
        <authorList>
            <person name="Lee D.H."/>
            <person name="Cha C.J."/>
        </authorList>
    </citation>
    <scope>NUCLEOTIDE SEQUENCE [LARGE SCALE GENOMIC DNA]</scope>
    <source>
        <strain evidence="1 2">KACC 19305</strain>
    </source>
</reference>
<accession>A0ABS1JS15</accession>
<name>A0ABS1JS15_9BURK</name>
<dbReference type="RefSeq" id="WP_201691557.1">
    <property type="nucleotide sequence ID" value="NZ_JAEQND010000010.1"/>
</dbReference>
<evidence type="ECO:0000313" key="1">
    <source>
        <dbReference type="EMBL" id="MBL0427042.1"/>
    </source>
</evidence>
<dbReference type="InterPro" id="IPR010985">
    <property type="entry name" value="Ribbon_hlx_hlx"/>
</dbReference>
<sequence length="74" mass="7998">MEPNRLPHGIEQRLQARARRTGRSVTAVTRDAVLDSIEAIEDYYLALALVREQALRGTPGPARSEGAVAASARA</sequence>
<protein>
    <recommendedName>
        <fullName evidence="3">Toxin-antitoxin system</fullName>
    </recommendedName>
</protein>
<comment type="caution">
    <text evidence="1">The sequence shown here is derived from an EMBL/GenBank/DDBJ whole genome shotgun (WGS) entry which is preliminary data.</text>
</comment>
<dbReference type="EMBL" id="JAEQND010000010">
    <property type="protein sequence ID" value="MBL0427042.1"/>
    <property type="molecule type" value="Genomic_DNA"/>
</dbReference>
<evidence type="ECO:0000313" key="2">
    <source>
        <dbReference type="Proteomes" id="UP000622707"/>
    </source>
</evidence>
<dbReference type="Proteomes" id="UP000622707">
    <property type="component" value="Unassembled WGS sequence"/>
</dbReference>
<dbReference type="SUPFAM" id="SSF47598">
    <property type="entry name" value="Ribbon-helix-helix"/>
    <property type="match status" value="1"/>
</dbReference>
<keyword evidence="2" id="KW-1185">Reference proteome</keyword>
<evidence type="ECO:0008006" key="3">
    <source>
        <dbReference type="Google" id="ProtNLM"/>
    </source>
</evidence>
<organism evidence="1 2">
    <name type="scientific">Ramlibacter alkalitolerans</name>
    <dbReference type="NCBI Taxonomy" id="2039631"/>
    <lineage>
        <taxon>Bacteria</taxon>
        <taxon>Pseudomonadati</taxon>
        <taxon>Pseudomonadota</taxon>
        <taxon>Betaproteobacteria</taxon>
        <taxon>Burkholderiales</taxon>
        <taxon>Comamonadaceae</taxon>
        <taxon>Ramlibacter</taxon>
    </lineage>
</organism>
<proteinExistence type="predicted"/>
<gene>
    <name evidence="1" type="ORF">JI746_18145</name>
</gene>